<dbReference type="SMART" id="SM00312">
    <property type="entry name" value="PX"/>
    <property type="match status" value="1"/>
</dbReference>
<organism evidence="7 8">
    <name type="scientific">Cicer arietinum</name>
    <name type="common">Chickpea</name>
    <name type="synonym">Garbanzo</name>
    <dbReference type="NCBI Taxonomy" id="3827"/>
    <lineage>
        <taxon>Eukaryota</taxon>
        <taxon>Viridiplantae</taxon>
        <taxon>Streptophyta</taxon>
        <taxon>Embryophyta</taxon>
        <taxon>Tracheophyta</taxon>
        <taxon>Spermatophyta</taxon>
        <taxon>Magnoliopsida</taxon>
        <taxon>eudicotyledons</taxon>
        <taxon>Gunneridae</taxon>
        <taxon>Pentapetalae</taxon>
        <taxon>rosids</taxon>
        <taxon>fabids</taxon>
        <taxon>Fabales</taxon>
        <taxon>Fabaceae</taxon>
        <taxon>Papilionoideae</taxon>
        <taxon>50 kb inversion clade</taxon>
        <taxon>NPAAA clade</taxon>
        <taxon>Hologalegina</taxon>
        <taxon>IRL clade</taxon>
        <taxon>Cicereae</taxon>
        <taxon>Cicer</taxon>
    </lineage>
</organism>
<dbReference type="PaxDb" id="3827-XP_004498176.1"/>
<evidence type="ECO:0000256" key="2">
    <source>
        <dbReference type="ARBA" id="ARBA00022490"/>
    </source>
</evidence>
<feature type="region of interest" description="Disordered" evidence="3">
    <location>
        <begin position="667"/>
        <end position="755"/>
    </location>
</feature>
<evidence type="ECO:0000259" key="5">
    <source>
        <dbReference type="PROSITE" id="PS50195"/>
    </source>
</evidence>
<dbReference type="GeneID" id="101488311"/>
<accession>A0A3Q7X6F5</accession>
<feature type="region of interest" description="Disordered" evidence="3">
    <location>
        <begin position="301"/>
        <end position="325"/>
    </location>
</feature>
<reference evidence="8" key="2">
    <citation type="submission" date="2025-08" db="UniProtKB">
        <authorList>
            <consortium name="RefSeq"/>
        </authorList>
    </citation>
    <scope>IDENTIFICATION</scope>
    <source>
        <tissue evidence="8">Etiolated seedlings</tissue>
    </source>
</reference>
<name>A0A3Q7X6F5_CICAR</name>
<dbReference type="Pfam" id="PF08628">
    <property type="entry name" value="Nexin_C"/>
    <property type="match status" value="1"/>
</dbReference>
<feature type="compositionally biased region" description="Basic and acidic residues" evidence="3">
    <location>
        <begin position="708"/>
        <end position="735"/>
    </location>
</feature>
<feature type="domain" description="PX" evidence="5">
    <location>
        <begin position="513"/>
        <end position="625"/>
    </location>
</feature>
<dbReference type="Pfam" id="PF00787">
    <property type="entry name" value="PX"/>
    <property type="match status" value="1"/>
</dbReference>
<dbReference type="RefSeq" id="XP_027189244.1">
    <property type="nucleotide sequence ID" value="XM_027333443.1"/>
</dbReference>
<evidence type="ECO:0000256" key="1">
    <source>
        <dbReference type="ARBA" id="ARBA00004496"/>
    </source>
</evidence>
<dbReference type="GO" id="GO:0005768">
    <property type="term" value="C:endosome"/>
    <property type="evidence" value="ECO:0007669"/>
    <property type="project" value="UniProtKB-ARBA"/>
</dbReference>
<sequence length="998" mass="112813">MKMGPLTMDTIFDLIEEAKLRFLWWSLCIFAISYFLTHTSKSMWMNVPMSILFFTGLRILVNKVEFRWKVQPPKLQTYLSHLEKKQLPLDEECLSNSPPPPKWKKKIDSPAVEAALNDFIDLILKDFVINMWYADITPDGEFPEQIRDLIMDALAEVAVRVREINIVDLLTSDIVDLISDHIDLFRRNQAAIGVDVMLTLSSEERDERLKFHLLNSKELHPALISPESEYKVLQRLMSGVLATVLRKPEAQCPVVRSIAREILTCLILQPVMNLAGPAYINELVESLLLVLNDGDMNWMGGGENQTSNATTHNHGHSVTAEGGHDNHAASADWAQMLDAATQRRTEVLMPENLENMWARGRNYGRKNRKNTKAGSSSKYSSVDHSLFDRHLAHETTSVGKHGTHAYSLHSVGSDPLLYDGSTAMSECSADHDKDLSFEADHQADEVNDIKELGLSKHKHLLRRSGSSSVLGNQSHKGGPNVAECHSPEFRKHEGFWGKSGSDMVIRREAQSVPKLRCRVMGAYFEKLGSTSFAVYSIAVTDGQEKTWFVKRRYRNFERLHRHLKDIPNYTLHLPPKRIFSSSTEDAFVHQRCIQLDKYLHDLLSIANVAEQHEVWDFLSVSSKNYSYGKSSSMMRTLAVNVDDAVDDIVRQFKGVSVSLKRNIVTASSPNAEGSSTSIPWNMDEMDRSTSRKSAADSALSSDNEEGEKEANYGHESIDREVAEESAWHSDNELSSKDYPQGVTNHGNESSNLDHDRKHDDVMEAKVGKDVPATNVSLSHDNPEDPIGVPPEWTPPNVSVPILNLVDNIFQLKKRGWLRRQVFWISKQILQLVMEDAIDDLLLSEIHWLRREETIAQGIRWVQDILWPGGTFFLRVQTPEVFIGGGAIDHKPLQTISESSGRSMRKSRSGCFEEQLEAARRASDVKKLLFDGAPAALVRLIGQKQYRRCASDIYYFSQSSICVKQLAYAILELLLISVFPELRNVVMSVHENMRVHQPV</sequence>
<proteinExistence type="predicted"/>
<dbReference type="InterPro" id="IPR036871">
    <property type="entry name" value="PX_dom_sf"/>
</dbReference>
<evidence type="ECO:0000256" key="4">
    <source>
        <dbReference type="SAM" id="Phobius"/>
    </source>
</evidence>
<dbReference type="Pfam" id="PF02194">
    <property type="entry name" value="PXA"/>
    <property type="match status" value="1"/>
</dbReference>
<keyword evidence="4" id="KW-0812">Transmembrane</keyword>
<keyword evidence="2" id="KW-0963">Cytoplasm</keyword>
<dbReference type="GO" id="GO:0016020">
    <property type="term" value="C:membrane"/>
    <property type="evidence" value="ECO:0007669"/>
    <property type="project" value="UniProtKB-ARBA"/>
</dbReference>
<feature type="region of interest" description="Disordered" evidence="3">
    <location>
        <begin position="464"/>
        <end position="484"/>
    </location>
</feature>
<dbReference type="PROSITE" id="PS50195">
    <property type="entry name" value="PX"/>
    <property type="match status" value="1"/>
</dbReference>
<dbReference type="InterPro" id="IPR003114">
    <property type="entry name" value="Phox_assoc"/>
</dbReference>
<evidence type="ECO:0000313" key="7">
    <source>
        <dbReference type="Proteomes" id="UP000087171"/>
    </source>
</evidence>
<feature type="transmembrane region" description="Helical" evidence="4">
    <location>
        <begin position="20"/>
        <end position="37"/>
    </location>
</feature>
<dbReference type="SMART" id="SM00313">
    <property type="entry name" value="PXA"/>
    <property type="match status" value="1"/>
</dbReference>
<feature type="compositionally biased region" description="Polar residues" evidence="3">
    <location>
        <begin position="667"/>
        <end position="679"/>
    </location>
</feature>
<dbReference type="CDD" id="cd06872">
    <property type="entry name" value="PX_SNX19_like_plant"/>
    <property type="match status" value="1"/>
</dbReference>
<keyword evidence="7" id="KW-1185">Reference proteome</keyword>
<feature type="domain" description="PXA" evidence="6">
    <location>
        <begin position="109"/>
        <end position="288"/>
    </location>
</feature>
<keyword evidence="4" id="KW-1133">Transmembrane helix</keyword>
<dbReference type="PANTHER" id="PTHR22999:SF42">
    <property type="entry name" value="SORTING NEXIN CARBOXY-TERMINAL PROTEIN"/>
    <property type="match status" value="1"/>
</dbReference>
<dbReference type="Gene3D" id="3.30.1520.10">
    <property type="entry name" value="Phox-like domain"/>
    <property type="match status" value="1"/>
</dbReference>
<dbReference type="AlphaFoldDB" id="A0A3Q7X6F5"/>
<reference evidence="7" key="1">
    <citation type="journal article" date="2013" name="Nat. Biotechnol.">
        <title>Draft genome sequence of chickpea (Cicer arietinum) provides a resource for trait improvement.</title>
        <authorList>
            <person name="Varshney R.K."/>
            <person name="Song C."/>
            <person name="Saxena R.K."/>
            <person name="Azam S."/>
            <person name="Yu S."/>
            <person name="Sharpe A.G."/>
            <person name="Cannon S."/>
            <person name="Baek J."/>
            <person name="Rosen B.D."/>
            <person name="Tar'an B."/>
            <person name="Millan T."/>
            <person name="Zhang X."/>
            <person name="Ramsay L.D."/>
            <person name="Iwata A."/>
            <person name="Wang Y."/>
            <person name="Nelson W."/>
            <person name="Farmer A.D."/>
            <person name="Gaur P.M."/>
            <person name="Soderlund C."/>
            <person name="Penmetsa R.V."/>
            <person name="Xu C."/>
            <person name="Bharti A.K."/>
            <person name="He W."/>
            <person name="Winter P."/>
            <person name="Zhao S."/>
            <person name="Hane J.K."/>
            <person name="Carrasquilla-Garcia N."/>
            <person name="Condie J.A."/>
            <person name="Upadhyaya H.D."/>
            <person name="Luo M.C."/>
            <person name="Thudi M."/>
            <person name="Gowda C.L."/>
            <person name="Singh N.P."/>
            <person name="Lichtenzveig J."/>
            <person name="Gali K.K."/>
            <person name="Rubio J."/>
            <person name="Nadarajan N."/>
            <person name="Dolezel J."/>
            <person name="Bansal K.C."/>
            <person name="Xu X."/>
            <person name="Edwards D."/>
            <person name="Zhang G."/>
            <person name="Kahl G."/>
            <person name="Gil J."/>
            <person name="Singh K.B."/>
            <person name="Datta S.K."/>
            <person name="Jackson S.A."/>
            <person name="Wang J."/>
            <person name="Cook D.R."/>
        </authorList>
    </citation>
    <scope>NUCLEOTIDE SEQUENCE [LARGE SCALE GENOMIC DNA]</scope>
    <source>
        <strain evidence="7">cv. CDC Frontier</strain>
    </source>
</reference>
<evidence type="ECO:0000313" key="8">
    <source>
        <dbReference type="RefSeq" id="XP_027189244.1"/>
    </source>
</evidence>
<feature type="compositionally biased region" description="Polar residues" evidence="3">
    <location>
        <begin position="372"/>
        <end position="381"/>
    </location>
</feature>
<dbReference type="InterPro" id="IPR051837">
    <property type="entry name" value="SortingNexin/PXDomain-PKLike"/>
</dbReference>
<dbReference type="GO" id="GO:0035091">
    <property type="term" value="F:phosphatidylinositol binding"/>
    <property type="evidence" value="ECO:0007669"/>
    <property type="project" value="InterPro"/>
</dbReference>
<dbReference type="KEGG" id="cam:101488311"/>
<gene>
    <name evidence="8" type="primary">LOC101488311</name>
</gene>
<feature type="compositionally biased region" description="Basic residues" evidence="3">
    <location>
        <begin position="362"/>
        <end position="371"/>
    </location>
</feature>
<evidence type="ECO:0000259" key="6">
    <source>
        <dbReference type="PROSITE" id="PS51207"/>
    </source>
</evidence>
<dbReference type="InterPro" id="IPR001683">
    <property type="entry name" value="PX_dom"/>
</dbReference>
<dbReference type="PANTHER" id="PTHR22999">
    <property type="entry name" value="PX SERINE/THREONINE KINASE PXK"/>
    <property type="match status" value="1"/>
</dbReference>
<dbReference type="PROSITE" id="PS51207">
    <property type="entry name" value="PXA"/>
    <property type="match status" value="1"/>
</dbReference>
<protein>
    <submittedName>
        <fullName evidence="8">Uncharacterized protein LOC101488311</fullName>
    </submittedName>
</protein>
<comment type="subcellular location">
    <subcellularLocation>
        <location evidence="1">Cytoplasm</location>
    </subcellularLocation>
</comment>
<dbReference type="STRING" id="3827.A0A3Q7X6F5"/>
<feature type="region of interest" description="Disordered" evidence="3">
    <location>
        <begin position="359"/>
        <end position="381"/>
    </location>
</feature>
<evidence type="ECO:0000256" key="3">
    <source>
        <dbReference type="SAM" id="MobiDB-lite"/>
    </source>
</evidence>
<dbReference type="InterPro" id="IPR013937">
    <property type="entry name" value="Sorting_nexin_C"/>
</dbReference>
<dbReference type="SUPFAM" id="SSF64268">
    <property type="entry name" value="PX domain"/>
    <property type="match status" value="1"/>
</dbReference>
<dbReference type="Proteomes" id="UP000087171">
    <property type="component" value="Chromosome Ca4"/>
</dbReference>
<feature type="compositionally biased region" description="Polar residues" evidence="3">
    <location>
        <begin position="741"/>
        <end position="750"/>
    </location>
</feature>
<dbReference type="OrthoDB" id="120967at2759"/>
<keyword evidence="4" id="KW-0472">Membrane</keyword>